<dbReference type="HAMAP" id="MF_00143">
    <property type="entry name" value="UPF0114"/>
    <property type="match status" value="1"/>
</dbReference>
<proteinExistence type="inferred from homology"/>
<evidence type="ECO:0000256" key="1">
    <source>
        <dbReference type="ARBA" id="ARBA00004651"/>
    </source>
</evidence>
<evidence type="ECO:0000313" key="8">
    <source>
        <dbReference type="EMBL" id="MDQ0301935.1"/>
    </source>
</evidence>
<evidence type="ECO:0000256" key="2">
    <source>
        <dbReference type="ARBA" id="ARBA00005774"/>
    </source>
</evidence>
<dbReference type="PANTHER" id="PTHR38596">
    <property type="entry name" value="UPF0114 PROTEIN YQHA"/>
    <property type="match status" value="1"/>
</dbReference>
<evidence type="ECO:0000256" key="3">
    <source>
        <dbReference type="ARBA" id="ARBA00022475"/>
    </source>
</evidence>
<dbReference type="InterPro" id="IPR005134">
    <property type="entry name" value="UPF0114"/>
</dbReference>
<evidence type="ECO:0000256" key="4">
    <source>
        <dbReference type="ARBA" id="ARBA00022692"/>
    </source>
</evidence>
<organism evidence="8 9">
    <name type="scientific">Ancylobacter polymorphus</name>
    <dbReference type="NCBI Taxonomy" id="223390"/>
    <lineage>
        <taxon>Bacteria</taxon>
        <taxon>Pseudomonadati</taxon>
        <taxon>Pseudomonadota</taxon>
        <taxon>Alphaproteobacteria</taxon>
        <taxon>Hyphomicrobiales</taxon>
        <taxon>Xanthobacteraceae</taxon>
        <taxon>Ancylobacter</taxon>
    </lineage>
</organism>
<comment type="similarity">
    <text evidence="2 7">Belongs to the UPF0114 family.</text>
</comment>
<dbReference type="Proteomes" id="UP001224682">
    <property type="component" value="Unassembled WGS sequence"/>
</dbReference>
<protein>
    <recommendedName>
        <fullName evidence="7">UPF0114 protein J2S75_000958</fullName>
    </recommendedName>
</protein>
<name>A0ABU0B7Y3_9HYPH</name>
<evidence type="ECO:0000256" key="5">
    <source>
        <dbReference type="ARBA" id="ARBA00022989"/>
    </source>
</evidence>
<keyword evidence="6 7" id="KW-0472">Membrane</keyword>
<feature type="transmembrane region" description="Helical" evidence="7">
    <location>
        <begin position="68"/>
        <end position="87"/>
    </location>
</feature>
<dbReference type="PANTHER" id="PTHR38596:SF1">
    <property type="entry name" value="UPF0114 PROTEIN YQHA"/>
    <property type="match status" value="1"/>
</dbReference>
<keyword evidence="9" id="KW-1185">Reference proteome</keyword>
<keyword evidence="5 7" id="KW-1133">Transmembrane helix</keyword>
<gene>
    <name evidence="8" type="ORF">J2S75_000958</name>
</gene>
<dbReference type="InterPro" id="IPR020761">
    <property type="entry name" value="UPF0114_bac"/>
</dbReference>
<keyword evidence="3 7" id="KW-1003">Cell membrane</keyword>
<comment type="caution">
    <text evidence="8">The sequence shown here is derived from an EMBL/GenBank/DDBJ whole genome shotgun (WGS) entry which is preliminary data.</text>
</comment>
<evidence type="ECO:0000256" key="7">
    <source>
        <dbReference type="HAMAP-Rule" id="MF_00143"/>
    </source>
</evidence>
<dbReference type="EMBL" id="JAUSUI010000002">
    <property type="protein sequence ID" value="MDQ0301935.1"/>
    <property type="molecule type" value="Genomic_DNA"/>
</dbReference>
<feature type="transmembrane region" description="Helical" evidence="7">
    <location>
        <begin position="116"/>
        <end position="134"/>
    </location>
</feature>
<evidence type="ECO:0000256" key="6">
    <source>
        <dbReference type="ARBA" id="ARBA00023136"/>
    </source>
</evidence>
<comment type="subcellular location">
    <subcellularLocation>
        <location evidence="1 7">Cell membrane</location>
        <topology evidence="1 7">Multi-pass membrane protein</topology>
    </subcellularLocation>
</comment>
<dbReference type="RefSeq" id="WP_307018684.1">
    <property type="nucleotide sequence ID" value="NZ_JAUSUI010000002.1"/>
</dbReference>
<accession>A0ABU0B7Y3</accession>
<sequence length="189" mass="20885">MMAAEMSGWPGRVIVRIVLLSRWAMVPLFLGLAFALVLLVVAFAARLWAFALQIFSLSETAVIMELLNLIDLVLVGGLMVIVIQSGYENFVEQIDRRQAPESPAWMMRISFFELKLKLFASLMAISGITLLKALMRLETDVSETQVRWLMAASVLFLAAYAVLAFTERFAGSGREGAGPGHGRLDTSEE</sequence>
<dbReference type="Pfam" id="PF03350">
    <property type="entry name" value="UPF0114"/>
    <property type="match status" value="1"/>
</dbReference>
<keyword evidence="4 7" id="KW-0812">Transmembrane</keyword>
<reference evidence="8 9" key="1">
    <citation type="submission" date="2023-07" db="EMBL/GenBank/DDBJ databases">
        <title>Genomic Encyclopedia of Type Strains, Phase IV (KMG-IV): sequencing the most valuable type-strain genomes for metagenomic binning, comparative biology and taxonomic classification.</title>
        <authorList>
            <person name="Goeker M."/>
        </authorList>
    </citation>
    <scope>NUCLEOTIDE SEQUENCE [LARGE SCALE GENOMIC DNA]</scope>
    <source>
        <strain evidence="8 9">DSM 2457</strain>
    </source>
</reference>
<evidence type="ECO:0000313" key="9">
    <source>
        <dbReference type="Proteomes" id="UP001224682"/>
    </source>
</evidence>
<feature type="transmembrane region" description="Helical" evidence="7">
    <location>
        <begin position="146"/>
        <end position="165"/>
    </location>
</feature>